<dbReference type="EMBL" id="VFLP01000127">
    <property type="protein sequence ID" value="TRX87746.1"/>
    <property type="molecule type" value="Genomic_DNA"/>
</dbReference>
<evidence type="ECO:0000256" key="1">
    <source>
        <dbReference type="ARBA" id="ARBA00022737"/>
    </source>
</evidence>
<keyword evidence="1" id="KW-0677">Repeat</keyword>
<dbReference type="PANTHER" id="PTHR24171">
    <property type="entry name" value="ANKYRIN REPEAT DOMAIN-CONTAINING PROTEIN 39-RELATED"/>
    <property type="match status" value="1"/>
</dbReference>
<dbReference type="InterPro" id="IPR036770">
    <property type="entry name" value="Ankyrin_rpt-contain_sf"/>
</dbReference>
<gene>
    <name evidence="4" type="ORF">FHL15_011362</name>
</gene>
<dbReference type="Pfam" id="PF12796">
    <property type="entry name" value="Ank_2"/>
    <property type="match status" value="1"/>
</dbReference>
<dbReference type="OrthoDB" id="341259at2759"/>
<dbReference type="InterPro" id="IPR002110">
    <property type="entry name" value="Ankyrin_rpt"/>
</dbReference>
<evidence type="ECO:0000313" key="4">
    <source>
        <dbReference type="EMBL" id="TRX87746.1"/>
    </source>
</evidence>
<sequence length="286" mass="31615">MHTKDFQDKKSKTWNLWKDNIISGMGYTSETPRANLPDRVIWWIWRPTGWKVICEATRDNHAAIVGIELRCRNPDEVAIYVFPECLTNSSLDIADKLLAAGANVNAMSWDATVLEEAARNSYIHIVKMLLLTIKPTTGIVGSVMETGLSTAFDQVITQGYLNVIDAILKSHKIDHNYKGFVIKKEIPRFPKPLNLDASTTVKKLLEAGADVNISDNEGKTALSKAAERGHLRIVEKIPTAGAYGHVTDGEGQTALHRAAMYGCGDIVERLLRAHEKTGSDNGNHLI</sequence>
<dbReference type="GO" id="GO:0004842">
    <property type="term" value="F:ubiquitin-protein transferase activity"/>
    <property type="evidence" value="ECO:0007669"/>
    <property type="project" value="TreeGrafter"/>
</dbReference>
<evidence type="ECO:0000256" key="2">
    <source>
        <dbReference type="ARBA" id="ARBA00023043"/>
    </source>
</evidence>
<protein>
    <submittedName>
        <fullName evidence="4">Uncharacterized protein</fullName>
    </submittedName>
</protein>
<dbReference type="AlphaFoldDB" id="A0A553HIH5"/>
<dbReference type="PROSITE" id="PS50088">
    <property type="entry name" value="ANK_REPEAT"/>
    <property type="match status" value="2"/>
</dbReference>
<proteinExistence type="predicted"/>
<feature type="repeat" description="ANK" evidence="3">
    <location>
        <begin position="217"/>
        <end position="249"/>
    </location>
</feature>
<dbReference type="STRING" id="2512241.A0A553HIH5"/>
<comment type="caution">
    <text evidence="4">The sequence shown here is derived from an EMBL/GenBank/DDBJ whole genome shotgun (WGS) entry which is preliminary data.</text>
</comment>
<dbReference type="PANTHER" id="PTHR24171:SF8">
    <property type="entry name" value="BRCA1-ASSOCIATED RING DOMAIN PROTEIN 1"/>
    <property type="match status" value="1"/>
</dbReference>
<dbReference type="SUPFAM" id="SSF48403">
    <property type="entry name" value="Ankyrin repeat"/>
    <property type="match status" value="1"/>
</dbReference>
<dbReference type="Proteomes" id="UP000319160">
    <property type="component" value="Unassembled WGS sequence"/>
</dbReference>
<feature type="repeat" description="ANK" evidence="3">
    <location>
        <begin position="250"/>
        <end position="282"/>
    </location>
</feature>
<dbReference type="GO" id="GO:0085020">
    <property type="term" value="P:protein K6-linked ubiquitination"/>
    <property type="evidence" value="ECO:0007669"/>
    <property type="project" value="TreeGrafter"/>
</dbReference>
<organism evidence="4 5">
    <name type="scientific">Xylaria flabelliformis</name>
    <dbReference type="NCBI Taxonomy" id="2512241"/>
    <lineage>
        <taxon>Eukaryota</taxon>
        <taxon>Fungi</taxon>
        <taxon>Dikarya</taxon>
        <taxon>Ascomycota</taxon>
        <taxon>Pezizomycotina</taxon>
        <taxon>Sordariomycetes</taxon>
        <taxon>Xylariomycetidae</taxon>
        <taxon>Xylariales</taxon>
        <taxon>Xylariaceae</taxon>
        <taxon>Xylaria</taxon>
    </lineage>
</organism>
<keyword evidence="5" id="KW-1185">Reference proteome</keyword>
<dbReference type="SMART" id="SM00248">
    <property type="entry name" value="ANK"/>
    <property type="match status" value="5"/>
</dbReference>
<evidence type="ECO:0000256" key="3">
    <source>
        <dbReference type="PROSITE-ProRule" id="PRU00023"/>
    </source>
</evidence>
<name>A0A553HIH5_9PEZI</name>
<dbReference type="Gene3D" id="1.25.40.20">
    <property type="entry name" value="Ankyrin repeat-containing domain"/>
    <property type="match status" value="2"/>
</dbReference>
<accession>A0A553HIH5</accession>
<keyword evidence="2 3" id="KW-0040">ANK repeat</keyword>
<reference evidence="5" key="1">
    <citation type="submission" date="2019-06" db="EMBL/GenBank/DDBJ databases">
        <title>Draft genome sequence of the griseofulvin-producing fungus Xylaria cubensis strain G536.</title>
        <authorList>
            <person name="Mead M.E."/>
            <person name="Raja H.A."/>
            <person name="Steenwyk J.L."/>
            <person name="Knowles S.L."/>
            <person name="Oberlies N.H."/>
            <person name="Rokas A."/>
        </authorList>
    </citation>
    <scope>NUCLEOTIDE SEQUENCE [LARGE SCALE GENOMIC DNA]</scope>
    <source>
        <strain evidence="5">G536</strain>
    </source>
</reference>
<dbReference type="PROSITE" id="PS50297">
    <property type="entry name" value="ANK_REP_REGION"/>
    <property type="match status" value="1"/>
</dbReference>
<evidence type="ECO:0000313" key="5">
    <source>
        <dbReference type="Proteomes" id="UP000319160"/>
    </source>
</evidence>